<organism evidence="9 10">
    <name type="scientific">Entomospira nematocerorum</name>
    <dbReference type="NCBI Taxonomy" id="2719987"/>
    <lineage>
        <taxon>Bacteria</taxon>
        <taxon>Pseudomonadati</taxon>
        <taxon>Spirochaetota</taxon>
        <taxon>Spirochaetia</taxon>
        <taxon>Spirochaetales</taxon>
        <taxon>Spirochaetaceae</taxon>
        <taxon>Entomospira</taxon>
    </lineage>
</organism>
<evidence type="ECO:0000313" key="9">
    <source>
        <dbReference type="EMBL" id="NIZ46358.1"/>
    </source>
</evidence>
<dbReference type="AlphaFoldDB" id="A0A968GBH6"/>
<evidence type="ECO:0000256" key="3">
    <source>
        <dbReference type="ARBA" id="ARBA00022475"/>
    </source>
</evidence>
<keyword evidence="7" id="KW-0813">Transport</keyword>
<keyword evidence="3" id="KW-1003">Cell membrane</keyword>
<evidence type="ECO:0000256" key="1">
    <source>
        <dbReference type="ARBA" id="ARBA00004162"/>
    </source>
</evidence>
<evidence type="ECO:0000256" key="4">
    <source>
        <dbReference type="ARBA" id="ARBA00022692"/>
    </source>
</evidence>
<keyword evidence="7" id="KW-0653">Protein transport</keyword>
<name>A0A968GBH6_9SPIO</name>
<keyword evidence="10" id="KW-1185">Reference proteome</keyword>
<dbReference type="GO" id="GO:0005886">
    <property type="term" value="C:plasma membrane"/>
    <property type="evidence" value="ECO:0007669"/>
    <property type="project" value="UniProtKB-SubCell"/>
</dbReference>
<dbReference type="GO" id="GO:0015031">
    <property type="term" value="P:protein transport"/>
    <property type="evidence" value="ECO:0007669"/>
    <property type="project" value="UniProtKB-KW"/>
</dbReference>
<dbReference type="GO" id="GO:0022857">
    <property type="term" value="F:transmembrane transporter activity"/>
    <property type="evidence" value="ECO:0007669"/>
    <property type="project" value="InterPro"/>
</dbReference>
<gene>
    <name evidence="9" type="ORF">HCT46_00250</name>
</gene>
<dbReference type="RefSeq" id="WP_167702828.1">
    <property type="nucleotide sequence ID" value="NZ_CP118168.1"/>
</dbReference>
<keyword evidence="6 8" id="KW-0472">Membrane</keyword>
<comment type="similarity">
    <text evidence="2 7">Belongs to the ExbD/TolR family.</text>
</comment>
<reference evidence="9" key="1">
    <citation type="submission" date="2020-03" db="EMBL/GenBank/DDBJ databases">
        <title>Spirochaetal bacteria isolated from arthropods constitute a novel genus Entomospira genus novum within the order Spirochaetales.</title>
        <authorList>
            <person name="Grana-Miraglia L."/>
            <person name="Sikutova S."/>
            <person name="Fingerle V."/>
            <person name="Sing A."/>
            <person name="Castillo-Ramirez S."/>
            <person name="Margos G."/>
            <person name="Rudolf I."/>
        </authorList>
    </citation>
    <scope>NUCLEOTIDE SEQUENCE</scope>
    <source>
        <strain evidence="9">BR208</strain>
    </source>
</reference>
<evidence type="ECO:0000256" key="8">
    <source>
        <dbReference type="SAM" id="Phobius"/>
    </source>
</evidence>
<comment type="caution">
    <text evidence="9">The sequence shown here is derived from an EMBL/GenBank/DDBJ whole genome shotgun (WGS) entry which is preliminary data.</text>
</comment>
<evidence type="ECO:0000256" key="2">
    <source>
        <dbReference type="ARBA" id="ARBA00005811"/>
    </source>
</evidence>
<feature type="transmembrane region" description="Helical" evidence="8">
    <location>
        <begin position="12"/>
        <end position="34"/>
    </location>
</feature>
<dbReference type="PANTHER" id="PTHR30558">
    <property type="entry name" value="EXBD MEMBRANE COMPONENT OF PMF-DRIVEN MACROMOLECULE IMPORT SYSTEM"/>
    <property type="match status" value="1"/>
</dbReference>
<evidence type="ECO:0000313" key="10">
    <source>
        <dbReference type="Proteomes" id="UP000752013"/>
    </source>
</evidence>
<dbReference type="EMBL" id="JAATLK010000001">
    <property type="protein sequence ID" value="NIZ46358.1"/>
    <property type="molecule type" value="Genomic_DNA"/>
</dbReference>
<dbReference type="Gene3D" id="3.30.420.270">
    <property type="match status" value="1"/>
</dbReference>
<keyword evidence="4 7" id="KW-0812">Transmembrane</keyword>
<evidence type="ECO:0000256" key="5">
    <source>
        <dbReference type="ARBA" id="ARBA00022989"/>
    </source>
</evidence>
<dbReference type="InterPro" id="IPR003400">
    <property type="entry name" value="ExbD"/>
</dbReference>
<dbReference type="Pfam" id="PF02472">
    <property type="entry name" value="ExbD"/>
    <property type="match status" value="1"/>
</dbReference>
<comment type="subcellular location">
    <subcellularLocation>
        <location evidence="1">Cell membrane</location>
        <topology evidence="1">Single-pass membrane protein</topology>
    </subcellularLocation>
    <subcellularLocation>
        <location evidence="7">Cell membrane</location>
        <topology evidence="7">Single-pass type II membrane protein</topology>
    </subcellularLocation>
</comment>
<evidence type="ECO:0000256" key="6">
    <source>
        <dbReference type="ARBA" id="ARBA00023136"/>
    </source>
</evidence>
<dbReference type="Proteomes" id="UP000752013">
    <property type="component" value="Unassembled WGS sequence"/>
</dbReference>
<proteinExistence type="inferred from homology"/>
<keyword evidence="5 8" id="KW-1133">Transmembrane helix</keyword>
<sequence length="138" mass="15509">MHHKGIRTRLKVDQSLMIAPLLDIMFLVLLFFMLNTNEGNIHSFDVDIPQAQQPENRYPMEQLVVIVRAEELGYMINDEFVAESIFIPSLKDKITSLGVTQILLLASENADYGRVMRLMDAMKQAGASGVSLGVENVE</sequence>
<evidence type="ECO:0000256" key="7">
    <source>
        <dbReference type="RuleBase" id="RU003879"/>
    </source>
</evidence>
<dbReference type="PANTHER" id="PTHR30558:SF15">
    <property type="entry name" value="BIOPOLYMER TRANSPORT PROTEIN EXBD1"/>
    <property type="match status" value="1"/>
</dbReference>
<protein>
    <submittedName>
        <fullName evidence="9">Biopolymer transporter ExbD</fullName>
    </submittedName>
</protein>
<accession>A0A968GBH6</accession>